<accession>A0A919EM94</accession>
<protein>
    <recommendedName>
        <fullName evidence="1">N-acetyltransferase domain-containing protein</fullName>
    </recommendedName>
</protein>
<dbReference type="SUPFAM" id="SSF55729">
    <property type="entry name" value="Acyl-CoA N-acyltransferases (Nat)"/>
    <property type="match status" value="1"/>
</dbReference>
<dbReference type="GO" id="GO:0016747">
    <property type="term" value="F:acyltransferase activity, transferring groups other than amino-acyl groups"/>
    <property type="evidence" value="ECO:0007669"/>
    <property type="project" value="InterPro"/>
</dbReference>
<dbReference type="Gene3D" id="3.40.630.30">
    <property type="match status" value="1"/>
</dbReference>
<gene>
    <name evidence="2" type="ORF">GCM10017667_37040</name>
</gene>
<dbReference type="AlphaFoldDB" id="A0A919EM94"/>
<feature type="domain" description="N-acetyltransferase" evidence="1">
    <location>
        <begin position="1"/>
        <end position="165"/>
    </location>
</feature>
<evidence type="ECO:0000259" key="1">
    <source>
        <dbReference type="PROSITE" id="PS51186"/>
    </source>
</evidence>
<dbReference type="Proteomes" id="UP000632849">
    <property type="component" value="Unassembled WGS sequence"/>
</dbReference>
<comment type="caution">
    <text evidence="2">The sequence shown here is derived from an EMBL/GenBank/DDBJ whole genome shotgun (WGS) entry which is preliminary data.</text>
</comment>
<sequence>MTGGWEVAADAAEVHALLEACDAHQAEATDTPRPVRRPETTAALVAGGHVRLLREDGRAVGMFTLDTRPRAEEPPDHPHAERPAYMSRLAVAPDRLAAGSLVGVRCVREAVRLAGSLGADALRAEANPDIRSTRALLASLGFEQCGPVHSDDTGRRFVHLHKSLAVRKSAP</sequence>
<keyword evidence="3" id="KW-1185">Reference proteome</keyword>
<dbReference type="GeneID" id="95659135"/>
<dbReference type="RefSeq" id="WP_150228043.1">
    <property type="nucleotide sequence ID" value="NZ_BNBE01000001.1"/>
</dbReference>
<dbReference type="InterPro" id="IPR016181">
    <property type="entry name" value="Acyl_CoA_acyltransferase"/>
</dbReference>
<name>A0A919EM94_STRFL</name>
<evidence type="ECO:0000313" key="2">
    <source>
        <dbReference type="EMBL" id="GHG01991.1"/>
    </source>
</evidence>
<dbReference type="InterPro" id="IPR000182">
    <property type="entry name" value="GNAT_dom"/>
</dbReference>
<evidence type="ECO:0000313" key="3">
    <source>
        <dbReference type="Proteomes" id="UP000632849"/>
    </source>
</evidence>
<dbReference type="PROSITE" id="PS51186">
    <property type="entry name" value="GNAT"/>
    <property type="match status" value="1"/>
</dbReference>
<proteinExistence type="predicted"/>
<organism evidence="2 3">
    <name type="scientific">Streptomyces filamentosus</name>
    <name type="common">Streptomyces roseosporus</name>
    <dbReference type="NCBI Taxonomy" id="67294"/>
    <lineage>
        <taxon>Bacteria</taxon>
        <taxon>Bacillati</taxon>
        <taxon>Actinomycetota</taxon>
        <taxon>Actinomycetes</taxon>
        <taxon>Kitasatosporales</taxon>
        <taxon>Streptomycetaceae</taxon>
        <taxon>Streptomyces</taxon>
    </lineage>
</organism>
<reference evidence="2" key="1">
    <citation type="journal article" date="2014" name="Int. J. Syst. Evol. Microbiol.">
        <title>Complete genome sequence of Corynebacterium casei LMG S-19264T (=DSM 44701T), isolated from a smear-ripened cheese.</title>
        <authorList>
            <consortium name="US DOE Joint Genome Institute (JGI-PGF)"/>
            <person name="Walter F."/>
            <person name="Albersmeier A."/>
            <person name="Kalinowski J."/>
            <person name="Ruckert C."/>
        </authorList>
    </citation>
    <scope>NUCLEOTIDE SEQUENCE</scope>
    <source>
        <strain evidence="2">JCM 4122</strain>
    </source>
</reference>
<reference evidence="2" key="2">
    <citation type="submission" date="2020-09" db="EMBL/GenBank/DDBJ databases">
        <authorList>
            <person name="Sun Q."/>
            <person name="Ohkuma M."/>
        </authorList>
    </citation>
    <scope>NUCLEOTIDE SEQUENCE</scope>
    <source>
        <strain evidence="2">JCM 4122</strain>
    </source>
</reference>
<dbReference type="EMBL" id="BNBE01000001">
    <property type="protein sequence ID" value="GHG01991.1"/>
    <property type="molecule type" value="Genomic_DNA"/>
</dbReference>